<dbReference type="GO" id="GO:0061599">
    <property type="term" value="F:molybdopterin molybdotransferase activity"/>
    <property type="evidence" value="ECO:0007669"/>
    <property type="project" value="TreeGrafter"/>
</dbReference>
<accession>X0UBY0</accession>
<evidence type="ECO:0000313" key="2">
    <source>
        <dbReference type="EMBL" id="GAF97892.1"/>
    </source>
</evidence>
<evidence type="ECO:0000259" key="1">
    <source>
        <dbReference type="Pfam" id="PF03454"/>
    </source>
</evidence>
<name>X0UBY0_9ZZZZ</name>
<dbReference type="AlphaFoldDB" id="X0UBY0"/>
<dbReference type="PANTHER" id="PTHR10192:SF5">
    <property type="entry name" value="GEPHYRIN"/>
    <property type="match status" value="1"/>
</dbReference>
<dbReference type="Gene3D" id="2.40.340.10">
    <property type="entry name" value="MoeA, C-terminal, domain IV"/>
    <property type="match status" value="1"/>
</dbReference>
<feature type="non-terminal residue" evidence="2">
    <location>
        <position position="1"/>
    </location>
</feature>
<gene>
    <name evidence="2" type="ORF">S01H1_19949</name>
</gene>
<dbReference type="GO" id="GO:0005829">
    <property type="term" value="C:cytosol"/>
    <property type="evidence" value="ECO:0007669"/>
    <property type="project" value="TreeGrafter"/>
</dbReference>
<comment type="caution">
    <text evidence="2">The sequence shown here is derived from an EMBL/GenBank/DDBJ whole genome shotgun (WGS) entry which is preliminary data.</text>
</comment>
<dbReference type="GO" id="GO:0006777">
    <property type="term" value="P:Mo-molybdopterin cofactor biosynthetic process"/>
    <property type="evidence" value="ECO:0007669"/>
    <property type="project" value="TreeGrafter"/>
</dbReference>
<dbReference type="EMBL" id="BARS01010845">
    <property type="protein sequence ID" value="GAF97892.1"/>
    <property type="molecule type" value="Genomic_DNA"/>
</dbReference>
<reference evidence="2" key="1">
    <citation type="journal article" date="2014" name="Front. Microbiol.">
        <title>High frequency of phylogenetically diverse reductive dehalogenase-homologous genes in deep subseafloor sedimentary metagenomes.</title>
        <authorList>
            <person name="Kawai M."/>
            <person name="Futagami T."/>
            <person name="Toyoda A."/>
            <person name="Takaki Y."/>
            <person name="Nishi S."/>
            <person name="Hori S."/>
            <person name="Arai W."/>
            <person name="Tsubouchi T."/>
            <person name="Morono Y."/>
            <person name="Uchiyama I."/>
            <person name="Ito T."/>
            <person name="Fujiyama A."/>
            <person name="Inagaki F."/>
            <person name="Takami H."/>
        </authorList>
    </citation>
    <scope>NUCLEOTIDE SEQUENCE</scope>
    <source>
        <strain evidence="2">Expedition CK06-06</strain>
    </source>
</reference>
<sequence length="96" mass="10787">LKMMGKTLVAKPTVEAIIEDNVKNNAGRRIYDRAITERRNGKYYARLTGPQGSGILTSMGLANSLVIIPEDRKEVRKGEVVRAIMLDWNEEVSLQK</sequence>
<dbReference type="PANTHER" id="PTHR10192">
    <property type="entry name" value="MOLYBDOPTERIN BIOSYNTHESIS PROTEIN"/>
    <property type="match status" value="1"/>
</dbReference>
<dbReference type="InterPro" id="IPR005111">
    <property type="entry name" value="MoeA_C_domain_IV"/>
</dbReference>
<proteinExistence type="predicted"/>
<dbReference type="InterPro" id="IPR036688">
    <property type="entry name" value="MoeA_C_domain_IV_sf"/>
</dbReference>
<dbReference type="Pfam" id="PF03454">
    <property type="entry name" value="MoeA_C"/>
    <property type="match status" value="1"/>
</dbReference>
<dbReference type="InterPro" id="IPR038987">
    <property type="entry name" value="MoeA-like"/>
</dbReference>
<protein>
    <recommendedName>
        <fullName evidence="1">MoeA C-terminal domain-containing protein</fullName>
    </recommendedName>
</protein>
<dbReference type="SUPFAM" id="SSF63867">
    <property type="entry name" value="MoeA C-terminal domain-like"/>
    <property type="match status" value="1"/>
</dbReference>
<feature type="domain" description="MoeA C-terminal" evidence="1">
    <location>
        <begin position="16"/>
        <end position="84"/>
    </location>
</feature>
<organism evidence="2">
    <name type="scientific">marine sediment metagenome</name>
    <dbReference type="NCBI Taxonomy" id="412755"/>
    <lineage>
        <taxon>unclassified sequences</taxon>
        <taxon>metagenomes</taxon>
        <taxon>ecological metagenomes</taxon>
    </lineage>
</organism>